<reference evidence="2 3" key="1">
    <citation type="journal article" date="2017" name="Genome Announc.">
        <title>Draft Genome Sequence of a Sporulating and Motile Strain of Lachnotalea glycerini Isolated from Water in Quebec City, Canada.</title>
        <authorList>
            <person name="Maheux A.F."/>
            <person name="Boudreau D.K."/>
            <person name="Berube E."/>
            <person name="Boissinot M."/>
            <person name="Raymond F."/>
            <person name="Brodeur S."/>
            <person name="Corbeil J."/>
            <person name="Isabel S."/>
            <person name="Omar R.F."/>
            <person name="Bergeron M.G."/>
        </authorList>
    </citation>
    <scope>NUCLEOTIDE SEQUENCE [LARGE SCALE GENOMIC DNA]</scope>
    <source>
        <strain evidence="2 3">CCRI-19302</strain>
    </source>
</reference>
<sequence length="181" mass="20996">MRSKHHMSSTHTRRKAKAEAALKGVIMRSGSRKRVNEMTKEELSQIYYLNREIIMWQKELSKLESKSLIKGQDFTGMPFIPGISDKTANAAIEKAEIQAIIQGKLTEIQVQRKRIMEYINDVDDSLTRQIIYLRNVSCMKWREVADTIGGNNTEDSVKQAYKRFFEKQSKLSHMSRSRVLI</sequence>
<keyword evidence="3" id="KW-1185">Reference proteome</keyword>
<evidence type="ECO:0008006" key="4">
    <source>
        <dbReference type="Google" id="ProtNLM"/>
    </source>
</evidence>
<dbReference type="AlphaFoldDB" id="A0A371JBY5"/>
<feature type="region of interest" description="Disordered" evidence="1">
    <location>
        <begin position="1"/>
        <end position="20"/>
    </location>
</feature>
<accession>A0A371JBY5</accession>
<proteinExistence type="predicted"/>
<name>A0A371JBY5_9FIRM</name>
<evidence type="ECO:0000313" key="3">
    <source>
        <dbReference type="Proteomes" id="UP000216411"/>
    </source>
</evidence>
<feature type="compositionally biased region" description="Basic residues" evidence="1">
    <location>
        <begin position="1"/>
        <end position="16"/>
    </location>
</feature>
<gene>
    <name evidence="2" type="ORF">CG710_016195</name>
</gene>
<protein>
    <recommendedName>
        <fullName evidence="4">DUF1492 domain-containing protein</fullName>
    </recommendedName>
</protein>
<organism evidence="2 3">
    <name type="scientific">Lachnotalea glycerini</name>
    <dbReference type="NCBI Taxonomy" id="1763509"/>
    <lineage>
        <taxon>Bacteria</taxon>
        <taxon>Bacillati</taxon>
        <taxon>Bacillota</taxon>
        <taxon>Clostridia</taxon>
        <taxon>Lachnospirales</taxon>
        <taxon>Lachnospiraceae</taxon>
        <taxon>Lachnotalea</taxon>
    </lineage>
</organism>
<comment type="caution">
    <text evidence="2">The sequence shown here is derived from an EMBL/GenBank/DDBJ whole genome shotgun (WGS) entry which is preliminary data.</text>
</comment>
<dbReference type="EMBL" id="NOKA02000046">
    <property type="protein sequence ID" value="RDY30176.1"/>
    <property type="molecule type" value="Genomic_DNA"/>
</dbReference>
<dbReference type="OrthoDB" id="1698141at2"/>
<evidence type="ECO:0000313" key="2">
    <source>
        <dbReference type="EMBL" id="RDY30176.1"/>
    </source>
</evidence>
<dbReference type="Proteomes" id="UP000216411">
    <property type="component" value="Unassembled WGS sequence"/>
</dbReference>
<evidence type="ECO:0000256" key="1">
    <source>
        <dbReference type="SAM" id="MobiDB-lite"/>
    </source>
</evidence>